<comment type="caution">
    <text evidence="1">The sequence shown here is derived from an EMBL/GenBank/DDBJ whole genome shotgun (WGS) entry which is preliminary data.</text>
</comment>
<sequence>MRTFAQSHITDSIKNKKAAAEDTKKRPNLEIYGFLLTDVIYDFKQMDPKWYDVPRPTKLPSYKNQFGPDGQLYFSVRQTRFGMRSYVPTPLGPLTTLFEFDLFGSGVDAGQTTFRLRHAYGELGKFGAGQTWSPFVDTDVFPNDLEYWGPNGMAIIRSLQVRYMPIQGDTKLTIALEKPGGTADEGQYTEMVELKNVKPVFHLPDLTAEYRIAQPWGYVELAGVLRQLQWKDLDTSGINYSGRKAGWGLNLSSRIKVFSQDMIHLQLLYGKGIESYIRDAPADVGIKKEGSNPIEGVPLPITGFVGFYDHYWNKKISSTIGYSFVKIDNANGQLPSAFKMGEYAIANIIYSPVKDVMIELELQYLDRKNFSDGWTTTDPRIQFSFKFNFSQKFYYENNTAQ</sequence>
<dbReference type="EMBL" id="JAHSPG010000006">
    <property type="protein sequence ID" value="MBV4357501.1"/>
    <property type="molecule type" value="Genomic_DNA"/>
</dbReference>
<accession>A0A9E2S798</accession>
<dbReference type="InterPro" id="IPR045748">
    <property type="entry name" value="DcaP"/>
</dbReference>
<evidence type="ECO:0000313" key="1">
    <source>
        <dbReference type="EMBL" id="MBV4357501.1"/>
    </source>
</evidence>
<dbReference type="Proteomes" id="UP000812270">
    <property type="component" value="Unassembled WGS sequence"/>
</dbReference>
<dbReference type="AlphaFoldDB" id="A0A9E2S798"/>
<reference evidence="1" key="1">
    <citation type="submission" date="2021-06" db="EMBL/GenBank/DDBJ databases">
        <authorList>
            <person name="Huq M.A."/>
        </authorList>
    </citation>
    <scope>NUCLEOTIDE SEQUENCE</scope>
    <source>
        <strain evidence="1">MAH-26</strain>
    </source>
</reference>
<organism evidence="1 2">
    <name type="scientific">Pinibacter aurantiacus</name>
    <dbReference type="NCBI Taxonomy" id="2851599"/>
    <lineage>
        <taxon>Bacteria</taxon>
        <taxon>Pseudomonadati</taxon>
        <taxon>Bacteroidota</taxon>
        <taxon>Chitinophagia</taxon>
        <taxon>Chitinophagales</taxon>
        <taxon>Chitinophagaceae</taxon>
        <taxon>Pinibacter</taxon>
    </lineage>
</organism>
<proteinExistence type="predicted"/>
<gene>
    <name evidence="1" type="ORF">KTO63_10110</name>
</gene>
<evidence type="ECO:0000313" key="2">
    <source>
        <dbReference type="Proteomes" id="UP000812270"/>
    </source>
</evidence>
<protein>
    <submittedName>
        <fullName evidence="1">Porin</fullName>
    </submittedName>
</protein>
<name>A0A9E2S798_9BACT</name>
<dbReference type="RefSeq" id="WP_217791146.1">
    <property type="nucleotide sequence ID" value="NZ_JAHSPG010000006.1"/>
</dbReference>
<keyword evidence="2" id="KW-1185">Reference proteome</keyword>
<dbReference type="Pfam" id="PF19577">
    <property type="entry name" value="DcaP"/>
    <property type="match status" value="1"/>
</dbReference>